<comment type="caution">
    <text evidence="2">The sequence shown here is derived from an EMBL/GenBank/DDBJ whole genome shotgun (WGS) entry which is preliminary data.</text>
</comment>
<sequence>MGLSVPHSLSPRTHQTIETFVAGGGKIYEVILDGGGKDIYTSCLYTAGGGFDLDTDLLETGFDSDPASQGSILPQKSPRNGSLGLCQVSELAGQPGSTGTEYKRETHSFGC</sequence>
<organism evidence="2 3">
    <name type="scientific">Cerrena zonata</name>
    <dbReference type="NCBI Taxonomy" id="2478898"/>
    <lineage>
        <taxon>Eukaryota</taxon>
        <taxon>Fungi</taxon>
        <taxon>Dikarya</taxon>
        <taxon>Basidiomycota</taxon>
        <taxon>Agaricomycotina</taxon>
        <taxon>Agaricomycetes</taxon>
        <taxon>Polyporales</taxon>
        <taxon>Cerrenaceae</taxon>
        <taxon>Cerrena</taxon>
    </lineage>
</organism>
<proteinExistence type="predicted"/>
<accession>A0AAW0GSV2</accession>
<evidence type="ECO:0000256" key="1">
    <source>
        <dbReference type="SAM" id="MobiDB-lite"/>
    </source>
</evidence>
<protein>
    <submittedName>
        <fullName evidence="2">Uncharacterized protein</fullName>
    </submittedName>
</protein>
<dbReference type="Proteomes" id="UP001385951">
    <property type="component" value="Unassembled WGS sequence"/>
</dbReference>
<keyword evidence="3" id="KW-1185">Reference proteome</keyword>
<evidence type="ECO:0000313" key="2">
    <source>
        <dbReference type="EMBL" id="KAK7694115.1"/>
    </source>
</evidence>
<evidence type="ECO:0000313" key="3">
    <source>
        <dbReference type="Proteomes" id="UP001385951"/>
    </source>
</evidence>
<gene>
    <name evidence="2" type="ORF">QCA50_003691</name>
</gene>
<reference evidence="2 3" key="1">
    <citation type="submission" date="2022-09" db="EMBL/GenBank/DDBJ databases">
        <authorList>
            <person name="Palmer J.M."/>
        </authorList>
    </citation>
    <scope>NUCLEOTIDE SEQUENCE [LARGE SCALE GENOMIC DNA]</scope>
    <source>
        <strain evidence="2 3">DSM 7382</strain>
    </source>
</reference>
<feature type="compositionally biased region" description="Basic and acidic residues" evidence="1">
    <location>
        <begin position="101"/>
        <end position="111"/>
    </location>
</feature>
<name>A0AAW0GSV2_9APHY</name>
<feature type="region of interest" description="Disordered" evidence="1">
    <location>
        <begin position="92"/>
        <end position="111"/>
    </location>
</feature>
<dbReference type="AlphaFoldDB" id="A0AAW0GSV2"/>
<dbReference type="EMBL" id="JASBNA010000003">
    <property type="protein sequence ID" value="KAK7694115.1"/>
    <property type="molecule type" value="Genomic_DNA"/>
</dbReference>